<dbReference type="CDD" id="cd00170">
    <property type="entry name" value="SEC14"/>
    <property type="match status" value="1"/>
</dbReference>
<dbReference type="Pfam" id="PF03765">
    <property type="entry name" value="CRAL_TRIO_N"/>
    <property type="match status" value="1"/>
</dbReference>
<sequence>MSRMLSVFGEVEKFNDPVAKNTSGYDEDMEPSFAGLDLETPPDHLLQYARLHLEELPDTKESVIQEFKDLIYERGDVMPHRMDDPFLVRFLRARRFNVEKSYRLMTRYYQFKENNPEMHDEVNPFHLKFIGDDDVLSVLPNREQTGRRIMIYKMGNWNPSLYSMDEIMKATIAILECAILEQRAQILGGICLIDMGNVSLQHAWNITPSIASKIVELMVTSFPVRTHAIHIVNQSWVFDIIYTIFRPMLDERMKEKIYFHGDDLDSLHAHIDPKFLPACYGGVQPEFSYMDWMDSLRNNPRIVRDKSWTIFKTIPIKDNTKYNSIKINACSEQCGRRRRRNIETLDYHSGRQSQSPRRN</sequence>
<dbReference type="PRINTS" id="PR00180">
    <property type="entry name" value="CRETINALDHBP"/>
</dbReference>
<dbReference type="AlphaFoldDB" id="A0A7R9ALW6"/>
<name>A0A7R9ALW6_TIMSH</name>
<accession>A0A7R9ALW6</accession>
<evidence type="ECO:0000313" key="2">
    <source>
        <dbReference type="EMBL" id="CAD7256210.1"/>
    </source>
</evidence>
<dbReference type="SUPFAM" id="SSF52087">
    <property type="entry name" value="CRAL/TRIO domain"/>
    <property type="match status" value="1"/>
</dbReference>
<feature type="domain" description="CRAL-TRIO" evidence="1">
    <location>
        <begin position="126"/>
        <end position="288"/>
    </location>
</feature>
<dbReference type="PANTHER" id="PTHR10174">
    <property type="entry name" value="ALPHA-TOCOPHEROL TRANSFER PROTEIN-RELATED"/>
    <property type="match status" value="1"/>
</dbReference>
<dbReference type="InterPro" id="IPR036865">
    <property type="entry name" value="CRAL-TRIO_dom_sf"/>
</dbReference>
<reference evidence="2" key="1">
    <citation type="submission" date="2020-11" db="EMBL/GenBank/DDBJ databases">
        <authorList>
            <person name="Tran Van P."/>
        </authorList>
    </citation>
    <scope>NUCLEOTIDE SEQUENCE</scope>
</reference>
<dbReference type="InterPro" id="IPR001251">
    <property type="entry name" value="CRAL-TRIO_dom"/>
</dbReference>
<protein>
    <recommendedName>
        <fullName evidence="1">CRAL-TRIO domain-containing protein</fullName>
    </recommendedName>
</protein>
<dbReference type="PANTHER" id="PTHR10174:SF234">
    <property type="entry name" value="SD01558P"/>
    <property type="match status" value="1"/>
</dbReference>
<gene>
    <name evidence="2" type="ORF">TSIB3V08_LOCUS496</name>
</gene>
<proteinExistence type="predicted"/>
<dbReference type="PROSITE" id="PS50191">
    <property type="entry name" value="CRAL_TRIO"/>
    <property type="match status" value="1"/>
</dbReference>
<dbReference type="Gene3D" id="3.40.525.10">
    <property type="entry name" value="CRAL-TRIO lipid binding domain"/>
    <property type="match status" value="1"/>
</dbReference>
<dbReference type="SMART" id="SM00516">
    <property type="entry name" value="SEC14"/>
    <property type="match status" value="1"/>
</dbReference>
<dbReference type="SMART" id="SM01100">
    <property type="entry name" value="CRAL_TRIO_N"/>
    <property type="match status" value="1"/>
</dbReference>
<dbReference type="InterPro" id="IPR011074">
    <property type="entry name" value="CRAL/TRIO_N_dom"/>
</dbReference>
<dbReference type="Pfam" id="PF00650">
    <property type="entry name" value="CRAL_TRIO"/>
    <property type="match status" value="1"/>
</dbReference>
<dbReference type="Gene3D" id="1.20.5.1200">
    <property type="entry name" value="Alpha-tocopherol transfer"/>
    <property type="match status" value="1"/>
</dbReference>
<dbReference type="Gene3D" id="1.10.8.20">
    <property type="entry name" value="N-terminal domain of phosphatidylinositol transfer protein sec14p"/>
    <property type="match status" value="1"/>
</dbReference>
<organism evidence="2">
    <name type="scientific">Timema shepardi</name>
    <name type="common">Walking stick</name>
    <dbReference type="NCBI Taxonomy" id="629360"/>
    <lineage>
        <taxon>Eukaryota</taxon>
        <taxon>Metazoa</taxon>
        <taxon>Ecdysozoa</taxon>
        <taxon>Arthropoda</taxon>
        <taxon>Hexapoda</taxon>
        <taxon>Insecta</taxon>
        <taxon>Pterygota</taxon>
        <taxon>Neoptera</taxon>
        <taxon>Polyneoptera</taxon>
        <taxon>Phasmatodea</taxon>
        <taxon>Timematodea</taxon>
        <taxon>Timematoidea</taxon>
        <taxon>Timematidae</taxon>
        <taxon>Timema</taxon>
    </lineage>
</organism>
<dbReference type="GO" id="GO:1902936">
    <property type="term" value="F:phosphatidylinositol bisphosphate binding"/>
    <property type="evidence" value="ECO:0007669"/>
    <property type="project" value="TreeGrafter"/>
</dbReference>
<dbReference type="GO" id="GO:0016020">
    <property type="term" value="C:membrane"/>
    <property type="evidence" value="ECO:0007669"/>
    <property type="project" value="TreeGrafter"/>
</dbReference>
<dbReference type="EMBL" id="OC000119">
    <property type="protein sequence ID" value="CAD7256210.1"/>
    <property type="molecule type" value="Genomic_DNA"/>
</dbReference>
<evidence type="ECO:0000259" key="1">
    <source>
        <dbReference type="PROSITE" id="PS50191"/>
    </source>
</evidence>
<dbReference type="SUPFAM" id="SSF46938">
    <property type="entry name" value="CRAL/TRIO N-terminal domain"/>
    <property type="match status" value="1"/>
</dbReference>
<dbReference type="InterPro" id="IPR036273">
    <property type="entry name" value="CRAL/TRIO_N_dom_sf"/>
</dbReference>